<dbReference type="GO" id="GO:0016887">
    <property type="term" value="F:ATP hydrolysis activity"/>
    <property type="evidence" value="ECO:0007669"/>
    <property type="project" value="InterPro"/>
</dbReference>
<dbReference type="PANTHER" id="PTHR10760">
    <property type="entry name" value="TORSIN"/>
    <property type="match status" value="1"/>
</dbReference>
<dbReference type="GO" id="GO:0005524">
    <property type="term" value="F:ATP binding"/>
    <property type="evidence" value="ECO:0007669"/>
    <property type="project" value="InterPro"/>
</dbReference>
<gene>
    <name evidence="3" type="ORF">g.44106</name>
</gene>
<comment type="similarity">
    <text evidence="1">Belongs to the ClpA/ClpB family. Torsin subfamily.</text>
</comment>
<evidence type="ECO:0008006" key="4">
    <source>
        <dbReference type="Google" id="ProtNLM"/>
    </source>
</evidence>
<protein>
    <recommendedName>
        <fullName evidence="4">Torsin</fullName>
    </recommendedName>
</protein>
<name>A0A1B6M377_9HEMI</name>
<reference evidence="3" key="1">
    <citation type="submission" date="2015-11" db="EMBL/GenBank/DDBJ databases">
        <title>De novo transcriptome assembly of four potential Pierce s Disease insect vectors from Arizona vineyards.</title>
        <authorList>
            <person name="Tassone E.E."/>
        </authorList>
    </citation>
    <scope>NUCLEOTIDE SEQUENCE</scope>
</reference>
<dbReference type="Gene3D" id="3.40.50.300">
    <property type="entry name" value="P-loop containing nucleotide triphosphate hydrolases"/>
    <property type="match status" value="1"/>
</dbReference>
<evidence type="ECO:0000256" key="1">
    <source>
        <dbReference type="ARBA" id="ARBA00006235"/>
    </source>
</evidence>
<accession>A0A1B6M377</accession>
<dbReference type="InterPro" id="IPR027417">
    <property type="entry name" value="P-loop_NTPase"/>
</dbReference>
<keyword evidence="2" id="KW-0472">Membrane</keyword>
<dbReference type="SUPFAM" id="SSF52540">
    <property type="entry name" value="P-loop containing nucleoside triphosphate hydrolases"/>
    <property type="match status" value="1"/>
</dbReference>
<dbReference type="InterPro" id="IPR010448">
    <property type="entry name" value="Torsin"/>
</dbReference>
<dbReference type="GO" id="GO:0012505">
    <property type="term" value="C:endomembrane system"/>
    <property type="evidence" value="ECO:0007669"/>
    <property type="project" value="UniProtKB-ARBA"/>
</dbReference>
<proteinExistence type="inferred from homology"/>
<evidence type="ECO:0000313" key="3">
    <source>
        <dbReference type="EMBL" id="JAT30381.1"/>
    </source>
</evidence>
<dbReference type="AlphaFoldDB" id="A0A1B6M377"/>
<dbReference type="Pfam" id="PF06309">
    <property type="entry name" value="Torsin"/>
    <property type="match status" value="1"/>
</dbReference>
<dbReference type="GO" id="GO:0071218">
    <property type="term" value="P:cellular response to misfolded protein"/>
    <property type="evidence" value="ECO:0007669"/>
    <property type="project" value="TreeGrafter"/>
</dbReference>
<dbReference type="EMBL" id="GEBQ01009596">
    <property type="protein sequence ID" value="JAT30381.1"/>
    <property type="molecule type" value="Transcribed_RNA"/>
</dbReference>
<sequence length="340" mass="39569">MQVFPYSIVAIFFIHHAVGLSFGSIFNDLKDTFSYYSSSLISEQCDKRWIPENITGLEDDLEKYLHGQDLAAEIIISALRSHLKKTYRKKPLVFTLHGWMGGGKGYTADFILKNWFLKGGRSKFVRKYFARKDFPLKSMVYEYQTRLQHELEETVRTCPNAMFIFDEVDKIPPRVLDGIKPYLDYNDQINGIDFRKAIFIFLSNTGDKLIANITLQKYVEGIPREKLTLKDFDQPLKTTAFNDDGGFFHSDLIKHVLIDHVIPFLPLEREHVALCVRDEIYFQGGHPSLIESAIREIFDSFTFVKDLYSFSGCKGVSQMVDSIIQREERQERKRRHHNDL</sequence>
<keyword evidence="2" id="KW-1133">Transmembrane helix</keyword>
<dbReference type="PANTHER" id="PTHR10760:SF2">
    <property type="entry name" value="LD13476P-RELATED"/>
    <property type="match status" value="1"/>
</dbReference>
<organism evidence="3">
    <name type="scientific">Graphocephala atropunctata</name>
    <dbReference type="NCBI Taxonomy" id="36148"/>
    <lineage>
        <taxon>Eukaryota</taxon>
        <taxon>Metazoa</taxon>
        <taxon>Ecdysozoa</taxon>
        <taxon>Arthropoda</taxon>
        <taxon>Hexapoda</taxon>
        <taxon>Insecta</taxon>
        <taxon>Pterygota</taxon>
        <taxon>Neoptera</taxon>
        <taxon>Paraneoptera</taxon>
        <taxon>Hemiptera</taxon>
        <taxon>Auchenorrhyncha</taxon>
        <taxon>Membracoidea</taxon>
        <taxon>Cicadellidae</taxon>
        <taxon>Cicadellinae</taxon>
        <taxon>Cicadellini</taxon>
        <taxon>Graphocephala</taxon>
    </lineage>
</organism>
<evidence type="ECO:0000256" key="2">
    <source>
        <dbReference type="SAM" id="Phobius"/>
    </source>
</evidence>
<dbReference type="GO" id="GO:0005737">
    <property type="term" value="C:cytoplasm"/>
    <property type="evidence" value="ECO:0007669"/>
    <property type="project" value="UniProtKB-ARBA"/>
</dbReference>
<keyword evidence="2" id="KW-0812">Transmembrane</keyword>
<feature type="transmembrane region" description="Helical" evidence="2">
    <location>
        <begin position="6"/>
        <end position="26"/>
    </location>
</feature>